<reference evidence="2" key="2">
    <citation type="submission" date="2015-01" db="EMBL/GenBank/DDBJ databases">
        <title>Evolutionary Origins and Diversification of the Mycorrhizal Mutualists.</title>
        <authorList>
            <consortium name="DOE Joint Genome Institute"/>
            <consortium name="Mycorrhizal Genomics Consortium"/>
            <person name="Kohler A."/>
            <person name="Kuo A."/>
            <person name="Nagy L.G."/>
            <person name="Floudas D."/>
            <person name="Copeland A."/>
            <person name="Barry K.W."/>
            <person name="Cichocki N."/>
            <person name="Veneault-Fourrey C."/>
            <person name="LaButti K."/>
            <person name="Lindquist E.A."/>
            <person name="Lipzen A."/>
            <person name="Lundell T."/>
            <person name="Morin E."/>
            <person name="Murat C."/>
            <person name="Riley R."/>
            <person name="Ohm R."/>
            <person name="Sun H."/>
            <person name="Tunlid A."/>
            <person name="Henrissat B."/>
            <person name="Grigoriev I.V."/>
            <person name="Hibbett D.S."/>
            <person name="Martin F."/>
        </authorList>
    </citation>
    <scope>NUCLEOTIDE SEQUENCE [LARGE SCALE GENOMIC DNA]</scope>
    <source>
        <strain evidence="2">441</strain>
    </source>
</reference>
<reference evidence="1 2" key="1">
    <citation type="submission" date="2014-04" db="EMBL/GenBank/DDBJ databases">
        <authorList>
            <consortium name="DOE Joint Genome Institute"/>
            <person name="Kuo A."/>
            <person name="Kohler A."/>
            <person name="Costa M.D."/>
            <person name="Nagy L.G."/>
            <person name="Floudas D."/>
            <person name="Copeland A."/>
            <person name="Barry K.W."/>
            <person name="Cichocki N."/>
            <person name="Veneault-Fourrey C."/>
            <person name="LaButti K."/>
            <person name="Lindquist E.A."/>
            <person name="Lipzen A."/>
            <person name="Lundell T."/>
            <person name="Morin E."/>
            <person name="Murat C."/>
            <person name="Sun H."/>
            <person name="Tunlid A."/>
            <person name="Henrissat B."/>
            <person name="Grigoriev I.V."/>
            <person name="Hibbett D.S."/>
            <person name="Martin F."/>
            <person name="Nordberg H.P."/>
            <person name="Cantor M.N."/>
            <person name="Hua S.X."/>
        </authorList>
    </citation>
    <scope>NUCLEOTIDE SEQUENCE [LARGE SCALE GENOMIC DNA]</scope>
    <source>
        <strain evidence="1 2">441</strain>
    </source>
</reference>
<dbReference type="HOGENOM" id="CLU_672887_0_0_1"/>
<evidence type="ECO:0000313" key="2">
    <source>
        <dbReference type="Proteomes" id="UP000054018"/>
    </source>
</evidence>
<keyword evidence="2" id="KW-1185">Reference proteome</keyword>
<gene>
    <name evidence="1" type="ORF">PISMIDRAFT_21064</name>
</gene>
<dbReference type="Proteomes" id="UP000054018">
    <property type="component" value="Unassembled WGS sequence"/>
</dbReference>
<organism evidence="1 2">
    <name type="scientific">Pisolithus microcarpus 441</name>
    <dbReference type="NCBI Taxonomy" id="765257"/>
    <lineage>
        <taxon>Eukaryota</taxon>
        <taxon>Fungi</taxon>
        <taxon>Dikarya</taxon>
        <taxon>Basidiomycota</taxon>
        <taxon>Agaricomycotina</taxon>
        <taxon>Agaricomycetes</taxon>
        <taxon>Agaricomycetidae</taxon>
        <taxon>Boletales</taxon>
        <taxon>Sclerodermatineae</taxon>
        <taxon>Pisolithaceae</taxon>
        <taxon>Pisolithus</taxon>
    </lineage>
</organism>
<evidence type="ECO:0000313" key="1">
    <source>
        <dbReference type="EMBL" id="KIK30369.1"/>
    </source>
</evidence>
<protein>
    <submittedName>
        <fullName evidence="1">Uncharacterized protein</fullName>
    </submittedName>
</protein>
<proteinExistence type="predicted"/>
<sequence length="409" mass="45987">MQAVVCWYNIAAHVAHSAPVPPHCIRLTHIIKEWTLVFQKPSNGLFAETTSRLERQLDDLRRGGQPGPVELSPQARPQVYGGTSDCSGANLSSLFPVDDLAEGIMRVDRSMREQTRAIEQPVPTLCATVEVKMKGACLYNQRVSDFLHFLLRRFRREGTPHDKSGSSKGSYDTEDINSMYNPALQKSFSPQFAMPSSRRQAAGFSGKVSFTKFHKHHTMNYVCQREDDNDTQDSDEWFIHVTFSRCRDDPFESLEFPPIEIEGTKRGVRARQIVSRTAQLPMDQDIYTSHLLRTSFASYPVEGDGPYLGRGVMSHLEPFAIAGSCGSSPVDIGSGKRALRLDALDSFKYWLFRKEVGLERMFTRSSHDIQNTSGALPLDVPVTEGFFYPTMMGGQPTVENWPNCVQVHK</sequence>
<dbReference type="AlphaFoldDB" id="A0A0C9ZWD7"/>
<name>A0A0C9ZWD7_9AGAM</name>
<accession>A0A0C9ZWD7</accession>
<dbReference type="EMBL" id="KN833687">
    <property type="protein sequence ID" value="KIK30369.1"/>
    <property type="molecule type" value="Genomic_DNA"/>
</dbReference>